<dbReference type="PANTHER" id="PTHR30290">
    <property type="entry name" value="PERIPLASMIC BINDING COMPONENT OF ABC TRANSPORTER"/>
    <property type="match status" value="1"/>
</dbReference>
<evidence type="ECO:0000256" key="1">
    <source>
        <dbReference type="ARBA" id="ARBA00004196"/>
    </source>
</evidence>
<evidence type="ECO:0000313" key="7">
    <source>
        <dbReference type="EMBL" id="GAA3728486.1"/>
    </source>
</evidence>
<dbReference type="Gene3D" id="3.90.76.10">
    <property type="entry name" value="Dipeptide-binding Protein, Domain 1"/>
    <property type="match status" value="1"/>
</dbReference>
<organism evidence="7 8">
    <name type="scientific">Streptomyces tremellae</name>
    <dbReference type="NCBI Taxonomy" id="1124239"/>
    <lineage>
        <taxon>Bacteria</taxon>
        <taxon>Bacillati</taxon>
        <taxon>Actinomycetota</taxon>
        <taxon>Actinomycetes</taxon>
        <taxon>Kitasatosporales</taxon>
        <taxon>Streptomycetaceae</taxon>
        <taxon>Streptomyces</taxon>
    </lineage>
</organism>
<name>A0ABP7F1L4_9ACTN</name>
<dbReference type="PROSITE" id="PS51257">
    <property type="entry name" value="PROKAR_LIPOPROTEIN"/>
    <property type="match status" value="1"/>
</dbReference>
<evidence type="ECO:0000256" key="3">
    <source>
        <dbReference type="ARBA" id="ARBA00022448"/>
    </source>
</evidence>
<evidence type="ECO:0000256" key="2">
    <source>
        <dbReference type="ARBA" id="ARBA00005695"/>
    </source>
</evidence>
<feature type="domain" description="Solute-binding protein family 5" evidence="6">
    <location>
        <begin position="83"/>
        <end position="449"/>
    </location>
</feature>
<dbReference type="Gene3D" id="3.40.190.10">
    <property type="entry name" value="Periplasmic binding protein-like II"/>
    <property type="match status" value="1"/>
</dbReference>
<keyword evidence="3" id="KW-0813">Transport</keyword>
<dbReference type="InterPro" id="IPR000914">
    <property type="entry name" value="SBP_5_dom"/>
</dbReference>
<evidence type="ECO:0000256" key="4">
    <source>
        <dbReference type="ARBA" id="ARBA00022729"/>
    </source>
</evidence>
<proteinExistence type="inferred from homology"/>
<sequence>MKRTTLVLTAVVGMFAPVMAGCGAADSGSDGGSAIVVGTTDQFGATKTAPAPFDPAYTYDTAAWNILRQTIQTLTHVPRGGGEPVPEAASRCLFTDHASTTYRCTLRTGLKFANGDPVTANDVKYSIQRVVTIHDPNSAYGLLTNIGSIDTEGHDVVFHLKSSDATFPYKLATPAAGIVNPKQYAPRKLRDGFEIDGSGPYTFKAKVKNNTLVGATFTKNPTYKGDLKVQNDKVEMRNYTSASAMGAAFDKNDVDVMLRMSPDQIKSLTDHTPKDVNLTEMPGLEIRYLGFDTAAPVVKEKAVRQAMAYVVDRDALVSKVYGTTATPLYSLIPSGITGHTNSFFNQYGGQPSVQKAADALQKAGIHTPVKLTLDYTTDHYGAATAKEFQVLQSQFNDSKLFDVTIKGIPWDTFRPDQTKGDYTIYGMGWFPDFPDPDNFTAPFLDKDNFLNSPYDNPLIRNQLIPDSRRVANRGAASGTFGEIQDQVASDVPILPLWQGKQYVAAHTDVTGVEWAVDASTNYYLWELAKGTSDD</sequence>
<reference evidence="8" key="1">
    <citation type="journal article" date="2019" name="Int. J. Syst. Evol. Microbiol.">
        <title>The Global Catalogue of Microorganisms (GCM) 10K type strain sequencing project: providing services to taxonomists for standard genome sequencing and annotation.</title>
        <authorList>
            <consortium name="The Broad Institute Genomics Platform"/>
            <consortium name="The Broad Institute Genome Sequencing Center for Infectious Disease"/>
            <person name="Wu L."/>
            <person name="Ma J."/>
        </authorList>
    </citation>
    <scope>NUCLEOTIDE SEQUENCE [LARGE SCALE GENOMIC DNA]</scope>
    <source>
        <strain evidence="8">JCM 30846</strain>
    </source>
</reference>
<gene>
    <name evidence="7" type="ORF">GCM10023082_27970</name>
</gene>
<accession>A0ABP7F1L4</accession>
<dbReference type="RefSeq" id="WP_345646083.1">
    <property type="nucleotide sequence ID" value="NZ_BAABEP010000015.1"/>
</dbReference>
<protein>
    <submittedName>
        <fullName evidence="7">ABC transporter substrate-binding protein</fullName>
    </submittedName>
</protein>
<dbReference type="InterPro" id="IPR039424">
    <property type="entry name" value="SBP_5"/>
</dbReference>
<comment type="caution">
    <text evidence="7">The sequence shown here is derived from an EMBL/GenBank/DDBJ whole genome shotgun (WGS) entry which is preliminary data.</text>
</comment>
<dbReference type="SUPFAM" id="SSF53850">
    <property type="entry name" value="Periplasmic binding protein-like II"/>
    <property type="match status" value="1"/>
</dbReference>
<dbReference type="PIRSF" id="PIRSF002741">
    <property type="entry name" value="MppA"/>
    <property type="match status" value="1"/>
</dbReference>
<dbReference type="EMBL" id="BAABEP010000015">
    <property type="protein sequence ID" value="GAA3728486.1"/>
    <property type="molecule type" value="Genomic_DNA"/>
</dbReference>
<comment type="subcellular location">
    <subcellularLocation>
        <location evidence="1">Cell envelope</location>
    </subcellularLocation>
</comment>
<dbReference type="Pfam" id="PF00496">
    <property type="entry name" value="SBP_bac_5"/>
    <property type="match status" value="1"/>
</dbReference>
<dbReference type="PANTHER" id="PTHR30290:SF10">
    <property type="entry name" value="PERIPLASMIC OLIGOPEPTIDE-BINDING PROTEIN-RELATED"/>
    <property type="match status" value="1"/>
</dbReference>
<comment type="similarity">
    <text evidence="2">Belongs to the bacterial solute-binding protein 5 family.</text>
</comment>
<dbReference type="Gene3D" id="3.10.105.10">
    <property type="entry name" value="Dipeptide-binding Protein, Domain 3"/>
    <property type="match status" value="1"/>
</dbReference>
<evidence type="ECO:0000256" key="5">
    <source>
        <dbReference type="SAM" id="SignalP"/>
    </source>
</evidence>
<evidence type="ECO:0000313" key="8">
    <source>
        <dbReference type="Proteomes" id="UP001499884"/>
    </source>
</evidence>
<keyword evidence="8" id="KW-1185">Reference proteome</keyword>
<dbReference type="InterPro" id="IPR030678">
    <property type="entry name" value="Peptide/Ni-bd"/>
</dbReference>
<feature type="chain" id="PRO_5047398832" evidence="5">
    <location>
        <begin position="21"/>
        <end position="534"/>
    </location>
</feature>
<evidence type="ECO:0000259" key="6">
    <source>
        <dbReference type="Pfam" id="PF00496"/>
    </source>
</evidence>
<keyword evidence="4 5" id="KW-0732">Signal</keyword>
<dbReference type="Proteomes" id="UP001499884">
    <property type="component" value="Unassembled WGS sequence"/>
</dbReference>
<feature type="signal peptide" evidence="5">
    <location>
        <begin position="1"/>
        <end position="20"/>
    </location>
</feature>